<dbReference type="InterPro" id="IPR050360">
    <property type="entry name" value="MFS_Sugar_Transporters"/>
</dbReference>
<feature type="domain" description="Major facilitator superfamily (MFS) profile" evidence="8">
    <location>
        <begin position="11"/>
        <end position="453"/>
    </location>
</feature>
<dbReference type="NCBIfam" id="TIGR00879">
    <property type="entry name" value="SP"/>
    <property type="match status" value="1"/>
</dbReference>
<evidence type="ECO:0000256" key="1">
    <source>
        <dbReference type="ARBA" id="ARBA00004141"/>
    </source>
</evidence>
<dbReference type="PANTHER" id="PTHR48022:SF11">
    <property type="entry name" value="MONOSACCHARIDE TRANSPORTER (HXT8), PUTATIVE (AFU_ORTHOLOGUE AFUA_2G08120)-RELATED"/>
    <property type="match status" value="1"/>
</dbReference>
<feature type="transmembrane region" description="Helical" evidence="7">
    <location>
        <begin position="175"/>
        <end position="196"/>
    </location>
</feature>
<keyword evidence="6 7" id="KW-0472">Membrane</keyword>
<dbReference type="Pfam" id="PF00083">
    <property type="entry name" value="Sugar_tr"/>
    <property type="match status" value="1"/>
</dbReference>
<gene>
    <name evidence="9" type="ORF">PV11_08598</name>
</gene>
<sequence>MVNLTGYNFAIALFVAAGGYTYAYAYAVFATVIGEPGFYSYFELDPTSNYAASIIGAMSALFAAGAGIGALVQGWTGDWLGRRLALAVASLISLIGCACVAGSVNVAMFIVFRFVQGFGLGQCFAMVPLYTTEVAPPHRRGLLAGLTGASIVTGYLSSAWVGFGAFFAKDPTVQWRLPLGISCLAPLLLLIGTYWIPESPRYLTLVGRKEEALAILLKIHHDPNDPNDTAAHAEALQIARQVDFDKEQKSGYLEMFKKPSWRKRSLIAFGLMFATQSTGALGITTFQVVIYEALGLTKSMPLLMYGVYVTVAAIFNYAGAYSVDLVGRRRMFLIGYPLIAVVLLVEALLQKSFVGTTDRGGNAACVVFIFIYICAYSFFLDPAQFVYVSEIFPTTIRAKGVGLAFFAYFLGAITYTAPAAVAFKNIGWRMYMVWFSCNIVSTILIYFFVPETTGISLEEIGALFGDKVVLHMAHDGHIVELENKTEDLTENGARVSSSGKEDSVQARPKGAYHLPRPYALAHKYGEAFTLRQAPFLLSYALFCAASVIPIDPEQDTSAPLVAYGVRKPVMTVRNLFERAGLDLNQIHASQEEGEESQTVPENTNTITGTQRHAEEIDISWEWSDFALHDRDLDPSINFDMGGEDVGSLFGLFDLA</sequence>
<dbReference type="HOGENOM" id="CLU_001265_30_13_1"/>
<feature type="transmembrane region" description="Helical" evidence="7">
    <location>
        <begin position="7"/>
        <end position="30"/>
    </location>
</feature>
<evidence type="ECO:0000313" key="9">
    <source>
        <dbReference type="EMBL" id="KIV81159.1"/>
    </source>
</evidence>
<keyword evidence="3" id="KW-0813">Transport</keyword>
<organism evidence="9 10">
    <name type="scientific">Exophiala sideris</name>
    <dbReference type="NCBI Taxonomy" id="1016849"/>
    <lineage>
        <taxon>Eukaryota</taxon>
        <taxon>Fungi</taxon>
        <taxon>Dikarya</taxon>
        <taxon>Ascomycota</taxon>
        <taxon>Pezizomycotina</taxon>
        <taxon>Eurotiomycetes</taxon>
        <taxon>Chaetothyriomycetidae</taxon>
        <taxon>Chaetothyriales</taxon>
        <taxon>Herpotrichiellaceae</taxon>
        <taxon>Exophiala</taxon>
    </lineage>
</organism>
<dbReference type="OrthoDB" id="6612291at2759"/>
<evidence type="ECO:0000259" key="8">
    <source>
        <dbReference type="PROSITE" id="PS50850"/>
    </source>
</evidence>
<dbReference type="InterPro" id="IPR005829">
    <property type="entry name" value="Sugar_transporter_CS"/>
</dbReference>
<protein>
    <recommendedName>
        <fullName evidence="8">Major facilitator superfamily (MFS) profile domain-containing protein</fullName>
    </recommendedName>
</protein>
<dbReference type="Gene3D" id="1.20.1250.20">
    <property type="entry name" value="MFS general substrate transporter like domains"/>
    <property type="match status" value="1"/>
</dbReference>
<evidence type="ECO:0000313" key="10">
    <source>
        <dbReference type="Proteomes" id="UP000053599"/>
    </source>
</evidence>
<dbReference type="EMBL" id="KN846953">
    <property type="protein sequence ID" value="KIV81159.1"/>
    <property type="molecule type" value="Genomic_DNA"/>
</dbReference>
<keyword evidence="4 7" id="KW-0812">Transmembrane</keyword>
<evidence type="ECO:0000256" key="6">
    <source>
        <dbReference type="ARBA" id="ARBA00023136"/>
    </source>
</evidence>
<feature type="transmembrane region" description="Helical" evidence="7">
    <location>
        <begin position="84"/>
        <end position="104"/>
    </location>
</feature>
<evidence type="ECO:0000256" key="4">
    <source>
        <dbReference type="ARBA" id="ARBA00022692"/>
    </source>
</evidence>
<feature type="transmembrane region" description="Helical" evidence="7">
    <location>
        <begin position="302"/>
        <end position="319"/>
    </location>
</feature>
<name>A0A0D1YJH4_9EURO</name>
<feature type="transmembrane region" description="Helical" evidence="7">
    <location>
        <begin position="50"/>
        <end position="72"/>
    </location>
</feature>
<keyword evidence="5 7" id="KW-1133">Transmembrane helix</keyword>
<evidence type="ECO:0000256" key="3">
    <source>
        <dbReference type="ARBA" id="ARBA00022448"/>
    </source>
</evidence>
<dbReference type="PROSITE" id="PS50850">
    <property type="entry name" value="MFS"/>
    <property type="match status" value="1"/>
</dbReference>
<feature type="transmembrane region" description="Helical" evidence="7">
    <location>
        <begin position="401"/>
        <end position="422"/>
    </location>
</feature>
<feature type="transmembrane region" description="Helical" evidence="7">
    <location>
        <begin position="142"/>
        <end position="163"/>
    </location>
</feature>
<dbReference type="InterPro" id="IPR020846">
    <property type="entry name" value="MFS_dom"/>
</dbReference>
<dbReference type="InterPro" id="IPR036259">
    <property type="entry name" value="MFS_trans_sf"/>
</dbReference>
<dbReference type="Proteomes" id="UP000053599">
    <property type="component" value="Unassembled WGS sequence"/>
</dbReference>
<evidence type="ECO:0000256" key="5">
    <source>
        <dbReference type="ARBA" id="ARBA00022989"/>
    </source>
</evidence>
<feature type="transmembrane region" description="Helical" evidence="7">
    <location>
        <begin position="110"/>
        <end position="130"/>
    </location>
</feature>
<dbReference type="AlphaFoldDB" id="A0A0D1YJH4"/>
<reference evidence="9 10" key="1">
    <citation type="submission" date="2015-01" db="EMBL/GenBank/DDBJ databases">
        <title>The Genome Sequence of Exophiala sideris CBS121828.</title>
        <authorList>
            <consortium name="The Broad Institute Genomics Platform"/>
            <person name="Cuomo C."/>
            <person name="de Hoog S."/>
            <person name="Gorbushina A."/>
            <person name="Stielow B."/>
            <person name="Teixiera M."/>
            <person name="Abouelleil A."/>
            <person name="Chapman S.B."/>
            <person name="Priest M."/>
            <person name="Young S.K."/>
            <person name="Wortman J."/>
            <person name="Nusbaum C."/>
            <person name="Birren B."/>
        </authorList>
    </citation>
    <scope>NUCLEOTIDE SEQUENCE [LARGE SCALE GENOMIC DNA]</scope>
    <source>
        <strain evidence="9 10">CBS 121828</strain>
    </source>
</reference>
<dbReference type="PRINTS" id="PR00171">
    <property type="entry name" value="SUGRTRNSPORT"/>
</dbReference>
<comment type="similarity">
    <text evidence="2">Belongs to the major facilitator superfamily. Sugar transporter (TC 2.A.1.1) family.</text>
</comment>
<accession>A0A0D1YJH4</accession>
<feature type="transmembrane region" description="Helical" evidence="7">
    <location>
        <begin position="361"/>
        <end position="380"/>
    </location>
</feature>
<dbReference type="GO" id="GO:0016020">
    <property type="term" value="C:membrane"/>
    <property type="evidence" value="ECO:0007669"/>
    <property type="project" value="UniProtKB-SubCell"/>
</dbReference>
<proteinExistence type="inferred from homology"/>
<dbReference type="InterPro" id="IPR003663">
    <property type="entry name" value="Sugar/inositol_transpt"/>
</dbReference>
<dbReference type="FunFam" id="1.20.1250.20:FF:000134">
    <property type="entry name" value="MFS sugar transporter protein"/>
    <property type="match status" value="1"/>
</dbReference>
<dbReference type="PROSITE" id="PS00217">
    <property type="entry name" value="SUGAR_TRANSPORT_2"/>
    <property type="match status" value="1"/>
</dbReference>
<feature type="transmembrane region" description="Helical" evidence="7">
    <location>
        <begin position="266"/>
        <end position="290"/>
    </location>
</feature>
<feature type="transmembrane region" description="Helical" evidence="7">
    <location>
        <begin position="331"/>
        <end position="349"/>
    </location>
</feature>
<dbReference type="PANTHER" id="PTHR48022">
    <property type="entry name" value="PLASTIDIC GLUCOSE TRANSPORTER 4"/>
    <property type="match status" value="1"/>
</dbReference>
<dbReference type="SUPFAM" id="SSF103473">
    <property type="entry name" value="MFS general substrate transporter"/>
    <property type="match status" value="1"/>
</dbReference>
<dbReference type="InterPro" id="IPR005828">
    <property type="entry name" value="MFS_sugar_transport-like"/>
</dbReference>
<dbReference type="GO" id="GO:0005351">
    <property type="term" value="F:carbohydrate:proton symporter activity"/>
    <property type="evidence" value="ECO:0007669"/>
    <property type="project" value="TreeGrafter"/>
</dbReference>
<evidence type="ECO:0000256" key="7">
    <source>
        <dbReference type="SAM" id="Phobius"/>
    </source>
</evidence>
<feature type="transmembrane region" description="Helical" evidence="7">
    <location>
        <begin position="428"/>
        <end position="449"/>
    </location>
</feature>
<dbReference type="PROSITE" id="PS00216">
    <property type="entry name" value="SUGAR_TRANSPORT_1"/>
    <property type="match status" value="1"/>
</dbReference>
<evidence type="ECO:0000256" key="2">
    <source>
        <dbReference type="ARBA" id="ARBA00010992"/>
    </source>
</evidence>
<comment type="subcellular location">
    <subcellularLocation>
        <location evidence="1">Membrane</location>
        <topology evidence="1">Multi-pass membrane protein</topology>
    </subcellularLocation>
</comment>